<dbReference type="Gene3D" id="3.30.450.40">
    <property type="match status" value="1"/>
</dbReference>
<keyword evidence="1" id="KW-0805">Transcription regulation</keyword>
<protein>
    <submittedName>
        <fullName evidence="4">GAF domain-containing protein</fullName>
    </submittedName>
</protein>
<dbReference type="InterPro" id="IPR003018">
    <property type="entry name" value="GAF"/>
</dbReference>
<proteinExistence type="predicted"/>
<name>A0ABS8ZPA5_9PSEU</name>
<evidence type="ECO:0000256" key="1">
    <source>
        <dbReference type="ARBA" id="ARBA00023015"/>
    </source>
</evidence>
<dbReference type="RefSeq" id="WP_233730240.1">
    <property type="nucleotide sequence ID" value="NZ_JAJVCN010000003.1"/>
</dbReference>
<dbReference type="EMBL" id="JAJVCN010000003">
    <property type="protein sequence ID" value="MCE7008770.1"/>
    <property type="molecule type" value="Genomic_DNA"/>
</dbReference>
<dbReference type="Gene3D" id="1.10.10.10">
    <property type="entry name" value="Winged helix-like DNA-binding domain superfamily/Winged helix DNA-binding domain"/>
    <property type="match status" value="1"/>
</dbReference>
<sequence length="480" mass="52487">MKDAGAYAFLVDQLRDGLPATSSVNEPRALVSASWQRSLAASVDPEHGLPPVVYDENDVPDLRSDHPLAAVMPALRAMLVSIADQAEHIMLVTDAAGHLLWREGSANVRRQADKVLLTEGTRWTEEAIGTNAMGTALAVDGPVVIHATEHLVRLYHPWTCAAAPVHDPDTGALLGVIDVTGPMSTMHPSTLALVSAAAQLAESQLETRMHSRNERFRLRNIRHLSGLRGQPGALVSPTGRVVATESCDGLPSRVDTGKGTLWLPDGREAFIEPLAEGFLLRISQGLSTRRPQLLTMPFLGAEETRVLLDGREIPLTLRHAEILTLLALHSRGMTAEQLALVLYGETGNPVTARAEIHRLRTQLGASAISTKPYRLEAEVDADFLNVRTPLRERRVRDAVALWRGPLLPRSNAPGVQAEREQTLTQLRRLVLERRDLDALHSFVRATPDQAALEALAFSLPPADPRQAWVQSQLRQSMTDE</sequence>
<comment type="caution">
    <text evidence="4">The sequence shown here is derived from an EMBL/GenBank/DDBJ whole genome shotgun (WGS) entry which is preliminary data.</text>
</comment>
<evidence type="ECO:0000256" key="2">
    <source>
        <dbReference type="ARBA" id="ARBA00023163"/>
    </source>
</evidence>
<keyword evidence="5" id="KW-1185">Reference proteome</keyword>
<reference evidence="4 5" key="1">
    <citation type="submission" date="2021-12" db="EMBL/GenBank/DDBJ databases">
        <title>Genome sequence of Kibdelosporangium philippinense ATCC 49844.</title>
        <authorList>
            <person name="Fedorov E.A."/>
            <person name="Omeragic M."/>
            <person name="Shalygina K.F."/>
            <person name="Maclea K.S."/>
        </authorList>
    </citation>
    <scope>NUCLEOTIDE SEQUENCE [LARGE SCALE GENOMIC DNA]</scope>
    <source>
        <strain evidence="4 5">ATCC 49844</strain>
    </source>
</reference>
<feature type="domain" description="GAF" evidence="3">
    <location>
        <begin position="93"/>
        <end position="204"/>
    </location>
</feature>
<evidence type="ECO:0000313" key="4">
    <source>
        <dbReference type="EMBL" id="MCE7008770.1"/>
    </source>
</evidence>
<gene>
    <name evidence="4" type="ORF">LWC34_39060</name>
</gene>
<organism evidence="4 5">
    <name type="scientific">Kibdelosporangium philippinense</name>
    <dbReference type="NCBI Taxonomy" id="211113"/>
    <lineage>
        <taxon>Bacteria</taxon>
        <taxon>Bacillati</taxon>
        <taxon>Actinomycetota</taxon>
        <taxon>Actinomycetes</taxon>
        <taxon>Pseudonocardiales</taxon>
        <taxon>Pseudonocardiaceae</taxon>
        <taxon>Kibdelosporangium</taxon>
    </lineage>
</organism>
<accession>A0ABS8ZPA5</accession>
<dbReference type="Proteomes" id="UP001521150">
    <property type="component" value="Unassembled WGS sequence"/>
</dbReference>
<dbReference type="Pfam" id="PF01590">
    <property type="entry name" value="GAF"/>
    <property type="match status" value="1"/>
</dbReference>
<evidence type="ECO:0000259" key="3">
    <source>
        <dbReference type="Pfam" id="PF01590"/>
    </source>
</evidence>
<dbReference type="InterPro" id="IPR029016">
    <property type="entry name" value="GAF-like_dom_sf"/>
</dbReference>
<evidence type="ECO:0000313" key="5">
    <source>
        <dbReference type="Proteomes" id="UP001521150"/>
    </source>
</evidence>
<keyword evidence="2" id="KW-0804">Transcription</keyword>
<dbReference type="InterPro" id="IPR036388">
    <property type="entry name" value="WH-like_DNA-bd_sf"/>
</dbReference>